<organism evidence="1 2">
    <name type="scientific">Eiseniibacteriota bacterium</name>
    <dbReference type="NCBI Taxonomy" id="2212470"/>
    <lineage>
        <taxon>Bacteria</taxon>
        <taxon>Candidatus Eiseniibacteriota</taxon>
    </lineage>
</organism>
<sequence length="52" mass="5415">MKLLRKAFWLALAGISSGIVLMVPSVGEGQENLKQISILSTASVNGELSPCG</sequence>
<evidence type="ECO:0000313" key="2">
    <source>
        <dbReference type="Proteomes" id="UP000547674"/>
    </source>
</evidence>
<dbReference type="Proteomes" id="UP000547674">
    <property type="component" value="Unassembled WGS sequence"/>
</dbReference>
<name>A0A7Y2EBJ0_UNCEI</name>
<gene>
    <name evidence="1" type="ORF">HKN21_14825</name>
</gene>
<protein>
    <submittedName>
        <fullName evidence="1">Uncharacterized protein</fullName>
    </submittedName>
</protein>
<dbReference type="AlphaFoldDB" id="A0A7Y2EBJ0"/>
<proteinExistence type="predicted"/>
<evidence type="ECO:0000313" key="1">
    <source>
        <dbReference type="EMBL" id="NNF08035.1"/>
    </source>
</evidence>
<reference evidence="1 2" key="1">
    <citation type="submission" date="2020-03" db="EMBL/GenBank/DDBJ databases">
        <title>Metabolic flexibility allows generalist bacteria to become dominant in a frequently disturbed ecosystem.</title>
        <authorList>
            <person name="Chen Y.-J."/>
            <person name="Leung P.M."/>
            <person name="Bay S.K."/>
            <person name="Hugenholtz P."/>
            <person name="Kessler A.J."/>
            <person name="Shelley G."/>
            <person name="Waite D.W."/>
            <person name="Cook P.L."/>
            <person name="Greening C."/>
        </authorList>
    </citation>
    <scope>NUCLEOTIDE SEQUENCE [LARGE SCALE GENOMIC DNA]</scope>
    <source>
        <strain evidence="1">SS_bin_28</strain>
    </source>
</reference>
<dbReference type="EMBL" id="JABDJR010000598">
    <property type="protein sequence ID" value="NNF08035.1"/>
    <property type="molecule type" value="Genomic_DNA"/>
</dbReference>
<accession>A0A7Y2EBJ0</accession>
<comment type="caution">
    <text evidence="1">The sequence shown here is derived from an EMBL/GenBank/DDBJ whole genome shotgun (WGS) entry which is preliminary data.</text>
</comment>